<dbReference type="GO" id="GO:0008270">
    <property type="term" value="F:zinc ion binding"/>
    <property type="evidence" value="ECO:0007669"/>
    <property type="project" value="UniProtKB-KW"/>
</dbReference>
<dbReference type="FunFam" id="3.30.160.60:FF:000072">
    <property type="entry name" value="zinc finger protein 143 isoform X1"/>
    <property type="match status" value="1"/>
</dbReference>
<feature type="domain" description="C2H2-type" evidence="10">
    <location>
        <begin position="650"/>
        <end position="677"/>
    </location>
</feature>
<keyword evidence="4 7" id="KW-0863">Zinc-finger</keyword>
<dbReference type="RefSeq" id="XP_058977094.1">
    <property type="nucleotide sequence ID" value="XM_059121111.1"/>
</dbReference>
<proteinExistence type="predicted"/>
<dbReference type="PANTHER" id="PTHR16515:SF66">
    <property type="entry name" value="C2H2-TYPE DOMAIN-CONTAINING PROTEIN"/>
    <property type="match status" value="1"/>
</dbReference>
<keyword evidence="2" id="KW-0479">Metal-binding</keyword>
<dbReference type="GO" id="GO:0005634">
    <property type="term" value="C:nucleus"/>
    <property type="evidence" value="ECO:0007669"/>
    <property type="project" value="UniProtKB-SubCell"/>
</dbReference>
<evidence type="ECO:0000313" key="11">
    <source>
        <dbReference type="EnsemblMetazoa" id="MDOA008000-PB"/>
    </source>
</evidence>
<dbReference type="PROSITE" id="PS00028">
    <property type="entry name" value="ZINC_FINGER_C2H2_1"/>
    <property type="match status" value="6"/>
</dbReference>
<feature type="domain" description="C2H2-type" evidence="10">
    <location>
        <begin position="749"/>
        <end position="776"/>
    </location>
</feature>
<feature type="region of interest" description="Disordered" evidence="9">
    <location>
        <begin position="103"/>
        <end position="122"/>
    </location>
</feature>
<evidence type="ECO:0000256" key="8">
    <source>
        <dbReference type="SAM" id="Coils"/>
    </source>
</evidence>
<organism evidence="11">
    <name type="scientific">Musca domestica</name>
    <name type="common">House fly</name>
    <dbReference type="NCBI Taxonomy" id="7370"/>
    <lineage>
        <taxon>Eukaryota</taxon>
        <taxon>Metazoa</taxon>
        <taxon>Ecdysozoa</taxon>
        <taxon>Arthropoda</taxon>
        <taxon>Hexapoda</taxon>
        <taxon>Insecta</taxon>
        <taxon>Pterygota</taxon>
        <taxon>Neoptera</taxon>
        <taxon>Endopterygota</taxon>
        <taxon>Diptera</taxon>
        <taxon>Brachycera</taxon>
        <taxon>Muscomorpha</taxon>
        <taxon>Muscoidea</taxon>
        <taxon>Muscidae</taxon>
        <taxon>Musca</taxon>
    </lineage>
</organism>
<dbReference type="eggNOG" id="KOG1721">
    <property type="taxonomic scope" value="Eukaryota"/>
</dbReference>
<evidence type="ECO:0000313" key="14">
    <source>
        <dbReference type="RefSeq" id="XP_058977095.1"/>
    </source>
</evidence>
<dbReference type="PANTHER" id="PTHR16515">
    <property type="entry name" value="PR DOMAIN ZINC FINGER PROTEIN"/>
    <property type="match status" value="1"/>
</dbReference>
<feature type="coiled-coil region" evidence="8">
    <location>
        <begin position="205"/>
        <end position="236"/>
    </location>
</feature>
<keyword evidence="3" id="KW-0677">Repeat</keyword>
<evidence type="ECO:0000313" key="13">
    <source>
        <dbReference type="RefSeq" id="XP_058977094.1"/>
    </source>
</evidence>
<comment type="subcellular location">
    <subcellularLocation>
        <location evidence="1">Nucleus</location>
    </subcellularLocation>
</comment>
<feature type="domain" description="C2H2-type" evidence="10">
    <location>
        <begin position="622"/>
        <end position="649"/>
    </location>
</feature>
<dbReference type="InterPro" id="IPR036236">
    <property type="entry name" value="Znf_C2H2_sf"/>
</dbReference>
<dbReference type="SMART" id="SM00355">
    <property type="entry name" value="ZnF_C2H2"/>
    <property type="match status" value="6"/>
</dbReference>
<dbReference type="Pfam" id="PF00096">
    <property type="entry name" value="zf-C2H2"/>
    <property type="match status" value="4"/>
</dbReference>
<feature type="compositionally biased region" description="Polar residues" evidence="9">
    <location>
        <begin position="366"/>
        <end position="385"/>
    </location>
</feature>
<feature type="region of interest" description="Disordered" evidence="9">
    <location>
        <begin position="38"/>
        <end position="71"/>
    </location>
</feature>
<dbReference type="FunFam" id="3.30.160.60:FF:000624">
    <property type="entry name" value="zinc finger protein 697"/>
    <property type="match status" value="2"/>
</dbReference>
<evidence type="ECO:0000256" key="2">
    <source>
        <dbReference type="ARBA" id="ARBA00022723"/>
    </source>
</evidence>
<evidence type="ECO:0000259" key="10">
    <source>
        <dbReference type="PROSITE" id="PS50157"/>
    </source>
</evidence>
<gene>
    <name evidence="11" type="primary">101899590</name>
    <name evidence="13 14" type="synonym">LOC101899590</name>
</gene>
<protein>
    <submittedName>
        <fullName evidence="13 14">Zinc finger protein 572</fullName>
    </submittedName>
</protein>
<feature type="compositionally biased region" description="Acidic residues" evidence="9">
    <location>
        <begin position="351"/>
        <end position="361"/>
    </location>
</feature>
<dbReference type="EnsemblMetazoa" id="MDOA008000-RB">
    <property type="protein sequence ID" value="MDOA008000-PB"/>
    <property type="gene ID" value="MDOA008000"/>
</dbReference>
<dbReference type="Gene3D" id="3.30.160.60">
    <property type="entry name" value="Classic Zinc Finger"/>
    <property type="match status" value="4"/>
</dbReference>
<feature type="region of interest" description="Disordered" evidence="9">
    <location>
        <begin position="718"/>
        <end position="740"/>
    </location>
</feature>
<feature type="compositionally biased region" description="Acidic residues" evidence="9">
    <location>
        <begin position="287"/>
        <end position="297"/>
    </location>
</feature>
<name>A0A1I8MSE9_MUSDO</name>
<evidence type="ECO:0000256" key="7">
    <source>
        <dbReference type="PROSITE-ProRule" id="PRU00042"/>
    </source>
</evidence>
<keyword evidence="8" id="KW-0175">Coiled coil</keyword>
<feature type="domain" description="C2H2-type" evidence="10">
    <location>
        <begin position="441"/>
        <end position="468"/>
    </location>
</feature>
<dbReference type="SUPFAM" id="SSF57667">
    <property type="entry name" value="beta-beta-alpha zinc fingers"/>
    <property type="match status" value="3"/>
</dbReference>
<feature type="region of interest" description="Disordered" evidence="9">
    <location>
        <begin position="284"/>
        <end position="338"/>
    </location>
</feature>
<dbReference type="InterPro" id="IPR013087">
    <property type="entry name" value="Znf_C2H2_type"/>
</dbReference>
<reference evidence="11" key="1">
    <citation type="submission" date="2020-05" db="UniProtKB">
        <authorList>
            <consortium name="EnsemblMetazoa"/>
        </authorList>
    </citation>
    <scope>IDENTIFICATION</scope>
    <source>
        <strain evidence="11">Aabys</strain>
    </source>
</reference>
<dbReference type="OrthoDB" id="3437960at2759"/>
<dbReference type="Proteomes" id="UP001652621">
    <property type="component" value="Unplaced"/>
</dbReference>
<evidence type="ECO:0000256" key="3">
    <source>
        <dbReference type="ARBA" id="ARBA00022737"/>
    </source>
</evidence>
<dbReference type="PROSITE" id="PS50157">
    <property type="entry name" value="ZINC_FINGER_C2H2_2"/>
    <property type="match status" value="5"/>
</dbReference>
<evidence type="ECO:0000256" key="1">
    <source>
        <dbReference type="ARBA" id="ARBA00004123"/>
    </source>
</evidence>
<keyword evidence="5" id="KW-0862">Zinc</keyword>
<dbReference type="GO" id="GO:0003677">
    <property type="term" value="F:DNA binding"/>
    <property type="evidence" value="ECO:0007669"/>
    <property type="project" value="UniProtKB-KW"/>
</dbReference>
<dbReference type="RefSeq" id="XP_058977095.1">
    <property type="nucleotide sequence ID" value="XM_059121112.1"/>
</dbReference>
<feature type="region of interest" description="Disordered" evidence="9">
    <location>
        <begin position="351"/>
        <end position="389"/>
    </location>
</feature>
<dbReference type="VEuPathDB" id="VectorBase:MDOA008000"/>
<evidence type="ECO:0000256" key="6">
    <source>
        <dbReference type="ARBA" id="ARBA00023242"/>
    </source>
</evidence>
<keyword evidence="12" id="KW-1185">Reference proteome</keyword>
<feature type="compositionally biased region" description="Acidic residues" evidence="9">
    <location>
        <begin position="313"/>
        <end position="338"/>
    </location>
</feature>
<feature type="domain" description="C2H2-type" evidence="10">
    <location>
        <begin position="413"/>
        <end position="440"/>
    </location>
</feature>
<evidence type="ECO:0000256" key="5">
    <source>
        <dbReference type="ARBA" id="ARBA00022833"/>
    </source>
</evidence>
<dbReference type="EnsemblMetazoa" id="MDOA008000-RC">
    <property type="protein sequence ID" value="MDOA008000-PC"/>
    <property type="gene ID" value="MDOA008000"/>
</dbReference>
<dbReference type="InterPro" id="IPR050331">
    <property type="entry name" value="Zinc_finger"/>
</dbReference>
<keyword evidence="6" id="KW-0539">Nucleus</keyword>
<sequence length="790" mass="89029">MEIIMKVKCSPAPGATTAATAGHSSLKIVDRHRQLQQHTNTSPYPKSKTPSQISTYIPSPTHKNTNNTTGSSTECLMSTPSPPCTECTVGYCCNLQSCCMPPPPPSSTSQQNLSTQPPPLLPAPVEKQAQQQQFDTAINVNGHLPQEPPTAIEDQPEFVSIDDEKIKQYLMNFGQQRQLYPENTRKISRVISTSSMEANSRPVVYEIIELDDENEREKLKQIKQQAEQNLAAKRLTTNPSISLNFTARQTNSLNISLIPKIPEKTPATKQKSSAEHKIIAEINLIDSSDDDDDDGAAEADACNTTPMDRCGADDNDNGDDDRDNEEDNEYYDDDDDDTLPLAAVSCELECDDDDDEDENGDGDNVNHPTSSANFQEFGNSRTKNANGIAGGYSNDNLIVRWEEYERQRERVFFECYLCHKKVQSSYNLRRHMMIHTGERPFACDMCDRRFREFSDLKKHRRRHAGEPNFICMVCRELPPLENDPIRCINCCTQSKNAVLMAAMKNTEEDEKANNQLKIVKTEKSMVENENVIVLAESPPPPTQQQQQQQSHTLPTKTTATITSVAIIKPVVKTSATKTFVNTPCSSSNASTASDDTKHLLDNMPAVHRQDIYDMGMITRKEFACPLCNRAFGTRHNLKRHYMIHTGEKPFSCSKCRKPFREYSTLKKHMVTHQRDRWYKCMSCPMKFRDFIKFTEHKDSHPDNDGVTIINYGRKYQSSESYSIDSNDYDDDDDGDDSSNGGGAEGANWLECCECGQHFNDIDTYNEHLKKHQNLQIKQISGGDGEVVECD</sequence>
<accession>A0A1I8MSE9</accession>
<evidence type="ECO:0000313" key="12">
    <source>
        <dbReference type="Proteomes" id="UP001652621"/>
    </source>
</evidence>
<dbReference type="GO" id="GO:0010468">
    <property type="term" value="P:regulation of gene expression"/>
    <property type="evidence" value="ECO:0007669"/>
    <property type="project" value="TreeGrafter"/>
</dbReference>
<evidence type="ECO:0000256" key="4">
    <source>
        <dbReference type="ARBA" id="ARBA00022771"/>
    </source>
</evidence>
<evidence type="ECO:0000256" key="9">
    <source>
        <dbReference type="SAM" id="MobiDB-lite"/>
    </source>
</evidence>
<reference evidence="13 14" key="2">
    <citation type="submission" date="2025-05" db="UniProtKB">
        <authorList>
            <consortium name="RefSeq"/>
        </authorList>
    </citation>
    <scope>IDENTIFICATION</scope>
    <source>
        <strain evidence="13 14">Aabys</strain>
        <tissue evidence="13 14">Whole body</tissue>
    </source>
</reference>
<dbReference type="AlphaFoldDB" id="A0A1I8MSE9"/>
<feature type="compositionally biased region" description="Acidic residues" evidence="9">
    <location>
        <begin position="726"/>
        <end position="736"/>
    </location>
</feature>
<dbReference type="VEuPathDB" id="VectorBase:MDOMA2_001170"/>